<evidence type="ECO:0000256" key="4">
    <source>
        <dbReference type="ARBA" id="ARBA00022603"/>
    </source>
</evidence>
<evidence type="ECO:0000256" key="2">
    <source>
        <dbReference type="ARBA" id="ARBA00012190"/>
    </source>
</evidence>
<proteinExistence type="predicted"/>
<sequence>TLSSSGFVIAAKSANNTTSQAAATVGNLTAESRKCLRSPRRAAEAVNSILGGISARDVRQQAGRTYANAGEVLPSGVARILDAVGPLGEDDIFLDVGASVGNIVAQVALATDAKKCIGVELRKDLVALGQCCVQQHLKHQPLLDANFVRDIARRAPSPIASAGV</sequence>
<reference evidence="12 13" key="1">
    <citation type="submission" date="2018-09" db="EMBL/GenBank/DDBJ databases">
        <title>Genomic investigation of the strawberry pathogen Phytophthora fragariae indicates pathogenicity is determined by transcriptional variation in three key races.</title>
        <authorList>
            <person name="Adams T.M."/>
            <person name="Armitage A.D."/>
            <person name="Sobczyk M.K."/>
            <person name="Bates H.J."/>
            <person name="Dunwell J.M."/>
            <person name="Nellist C.F."/>
            <person name="Harrison R.J."/>
        </authorList>
    </citation>
    <scope>NUCLEOTIDE SEQUENCE [LARGE SCALE GENOMIC DNA]</scope>
    <source>
        <strain evidence="12 13">NOV-77</strain>
    </source>
</reference>
<evidence type="ECO:0000256" key="10">
    <source>
        <dbReference type="ARBA" id="ARBA00047770"/>
    </source>
</evidence>
<dbReference type="Gene3D" id="3.40.50.150">
    <property type="entry name" value="Vaccinia Virus protein VP39"/>
    <property type="match status" value="1"/>
</dbReference>
<evidence type="ECO:0000256" key="1">
    <source>
        <dbReference type="ARBA" id="ARBA00004123"/>
    </source>
</evidence>
<evidence type="ECO:0000256" key="8">
    <source>
        <dbReference type="ARBA" id="ARBA00023242"/>
    </source>
</evidence>
<keyword evidence="5" id="KW-0808">Transferase</keyword>
<evidence type="ECO:0000256" key="3">
    <source>
        <dbReference type="ARBA" id="ARBA00020987"/>
    </source>
</evidence>
<comment type="subcellular location">
    <subcellularLocation>
        <location evidence="1">Nucleus</location>
    </subcellularLocation>
</comment>
<dbReference type="GO" id="GO:0000077">
    <property type="term" value="P:DNA damage checkpoint signaling"/>
    <property type="evidence" value="ECO:0007669"/>
    <property type="project" value="TreeGrafter"/>
</dbReference>
<accession>A0A6G0Q0M7</accession>
<organism evidence="12 13">
    <name type="scientific">Phytophthora fragariae</name>
    <dbReference type="NCBI Taxonomy" id="53985"/>
    <lineage>
        <taxon>Eukaryota</taxon>
        <taxon>Sar</taxon>
        <taxon>Stramenopiles</taxon>
        <taxon>Oomycota</taxon>
        <taxon>Peronosporomycetes</taxon>
        <taxon>Peronosporales</taxon>
        <taxon>Peronosporaceae</taxon>
        <taxon>Phytophthora</taxon>
    </lineage>
</organism>
<dbReference type="GO" id="GO:0032259">
    <property type="term" value="P:methylation"/>
    <property type="evidence" value="ECO:0007669"/>
    <property type="project" value="UniProtKB-KW"/>
</dbReference>
<dbReference type="Proteomes" id="UP000486351">
    <property type="component" value="Unassembled WGS sequence"/>
</dbReference>
<comment type="caution">
    <text evidence="12">The sequence shown here is derived from an EMBL/GenBank/DDBJ whole genome shotgun (WGS) entry which is preliminary data.</text>
</comment>
<dbReference type="GO" id="GO:0006281">
    <property type="term" value="P:DNA repair"/>
    <property type="evidence" value="ECO:0007669"/>
    <property type="project" value="TreeGrafter"/>
</dbReference>
<dbReference type="GO" id="GO:0140956">
    <property type="term" value="F:histone H3K79 trimethyltransferase activity"/>
    <property type="evidence" value="ECO:0007669"/>
    <property type="project" value="UniProtKB-EC"/>
</dbReference>
<evidence type="ECO:0000256" key="7">
    <source>
        <dbReference type="ARBA" id="ARBA00022853"/>
    </source>
</evidence>
<feature type="domain" description="DOT1" evidence="11">
    <location>
        <begin position="68"/>
        <end position="132"/>
    </location>
</feature>
<evidence type="ECO:0000256" key="5">
    <source>
        <dbReference type="ARBA" id="ARBA00022679"/>
    </source>
</evidence>
<feature type="non-terminal residue" evidence="12">
    <location>
        <position position="1"/>
    </location>
</feature>
<protein>
    <recommendedName>
        <fullName evidence="3">Histone-lysine N-methyltransferase, H3 lysine-79 specific</fullName>
        <ecNumber evidence="2">2.1.1.360</ecNumber>
    </recommendedName>
    <alternativeName>
        <fullName evidence="9">Histone H3-K79 methyltransferase</fullName>
    </alternativeName>
</protein>
<dbReference type="Pfam" id="PF08123">
    <property type="entry name" value="DOT1"/>
    <property type="match status" value="1"/>
</dbReference>
<gene>
    <name evidence="12" type="ORF">PF008_g32148</name>
</gene>
<dbReference type="SUPFAM" id="SSF53335">
    <property type="entry name" value="S-adenosyl-L-methionine-dependent methyltransferases"/>
    <property type="match status" value="1"/>
</dbReference>
<dbReference type="GO" id="GO:0005634">
    <property type="term" value="C:nucleus"/>
    <property type="evidence" value="ECO:0007669"/>
    <property type="project" value="UniProtKB-SubCell"/>
</dbReference>
<dbReference type="EMBL" id="QXFY01008366">
    <property type="protein sequence ID" value="KAE9264306.1"/>
    <property type="molecule type" value="Genomic_DNA"/>
</dbReference>
<comment type="catalytic activity">
    <reaction evidence="10">
        <text>L-lysyl(79)-[histone H3] + 3 S-adenosyl-L-methionine = N(6),N(6),N(6)-trimethyl-L-lysyl(79)-[histone H3] + 3 S-adenosyl-L-homocysteine + 3 H(+)</text>
        <dbReference type="Rhea" id="RHEA:60328"/>
        <dbReference type="Rhea" id="RHEA-COMP:15549"/>
        <dbReference type="Rhea" id="RHEA-COMP:15552"/>
        <dbReference type="ChEBI" id="CHEBI:15378"/>
        <dbReference type="ChEBI" id="CHEBI:29969"/>
        <dbReference type="ChEBI" id="CHEBI:57856"/>
        <dbReference type="ChEBI" id="CHEBI:59789"/>
        <dbReference type="ChEBI" id="CHEBI:61961"/>
        <dbReference type="EC" id="2.1.1.360"/>
    </reaction>
</comment>
<dbReference type="AlphaFoldDB" id="A0A6G0Q0M7"/>
<keyword evidence="8" id="KW-0539">Nucleus</keyword>
<dbReference type="InterPro" id="IPR029063">
    <property type="entry name" value="SAM-dependent_MTases_sf"/>
</dbReference>
<evidence type="ECO:0000256" key="9">
    <source>
        <dbReference type="ARBA" id="ARBA00029821"/>
    </source>
</evidence>
<dbReference type="EC" id="2.1.1.360" evidence="2"/>
<evidence type="ECO:0000259" key="11">
    <source>
        <dbReference type="Pfam" id="PF08123"/>
    </source>
</evidence>
<name>A0A6G0Q0M7_9STRA</name>
<dbReference type="InterPro" id="IPR030445">
    <property type="entry name" value="H3-K79_meTrfase"/>
</dbReference>
<dbReference type="PANTHER" id="PTHR21451">
    <property type="entry name" value="HISTONE H3 METHYLTRANSFERASE"/>
    <property type="match status" value="1"/>
</dbReference>
<keyword evidence="6" id="KW-0949">S-adenosyl-L-methionine</keyword>
<evidence type="ECO:0000313" key="12">
    <source>
        <dbReference type="EMBL" id="KAE9264306.1"/>
    </source>
</evidence>
<dbReference type="PANTHER" id="PTHR21451:SF0">
    <property type="entry name" value="HISTONE-LYSINE N-METHYLTRANSFERASE, H3 LYSINE-79 SPECIFIC"/>
    <property type="match status" value="1"/>
</dbReference>
<dbReference type="InterPro" id="IPR025789">
    <property type="entry name" value="DOT1_dom"/>
</dbReference>
<keyword evidence="7" id="KW-0156">Chromatin regulator</keyword>
<evidence type="ECO:0000313" key="13">
    <source>
        <dbReference type="Proteomes" id="UP000486351"/>
    </source>
</evidence>
<keyword evidence="4" id="KW-0489">Methyltransferase</keyword>
<evidence type="ECO:0000256" key="6">
    <source>
        <dbReference type="ARBA" id="ARBA00022691"/>
    </source>
</evidence>